<reference evidence="2 3" key="1">
    <citation type="journal article" date="2012" name="Antonie Van Leeuwenhoek">
        <title>Shewanella litorisediminis sp. nov., a gammaproteobacterium isolated from a tidal flat sediment.</title>
        <authorList>
            <person name="Lee M.H."/>
            <person name="Yoon J.H."/>
        </authorList>
    </citation>
    <scope>NUCLEOTIDE SEQUENCE [LARGE SCALE GENOMIC DNA]</scope>
    <source>
        <strain evidence="2 3">SMK1-12</strain>
    </source>
</reference>
<organism evidence="2 3">
    <name type="scientific">Shewanella litorisediminis</name>
    <dbReference type="NCBI Taxonomy" id="1173586"/>
    <lineage>
        <taxon>Bacteria</taxon>
        <taxon>Pseudomonadati</taxon>
        <taxon>Pseudomonadota</taxon>
        <taxon>Gammaproteobacteria</taxon>
        <taxon>Alteromonadales</taxon>
        <taxon>Shewanellaceae</taxon>
        <taxon>Shewanella</taxon>
    </lineage>
</organism>
<keyword evidence="1" id="KW-0472">Membrane</keyword>
<name>A0ABX7G7K1_9GAMM</name>
<accession>A0ABX7G7K1</accession>
<keyword evidence="3" id="KW-1185">Reference proteome</keyword>
<sequence>MWWRIILIVLACLLTGAHFLRYGNHLAAAAFALAPLLCFGRVLALRALQLVLAAALVLVWGVATFDYVSLRLAADAPWLRLLAIMSAVILFVGIAVWSIEGLIAKKRQRSLYR</sequence>
<proteinExistence type="predicted"/>
<evidence type="ECO:0000256" key="1">
    <source>
        <dbReference type="SAM" id="Phobius"/>
    </source>
</evidence>
<feature type="transmembrane region" description="Helical" evidence="1">
    <location>
        <begin position="27"/>
        <end position="44"/>
    </location>
</feature>
<evidence type="ECO:0000313" key="2">
    <source>
        <dbReference type="EMBL" id="QRH03255.1"/>
    </source>
</evidence>
<keyword evidence="1" id="KW-1133">Transmembrane helix</keyword>
<feature type="transmembrane region" description="Helical" evidence="1">
    <location>
        <begin position="51"/>
        <end position="70"/>
    </location>
</feature>
<feature type="transmembrane region" description="Helical" evidence="1">
    <location>
        <begin position="82"/>
        <end position="103"/>
    </location>
</feature>
<protein>
    <submittedName>
        <fullName evidence="2">Uncharacterized protein</fullName>
    </submittedName>
</protein>
<dbReference type="RefSeq" id="WP_203326813.1">
    <property type="nucleotide sequence ID" value="NZ_CP069213.1"/>
</dbReference>
<gene>
    <name evidence="2" type="ORF">JQC75_07625</name>
</gene>
<dbReference type="Proteomes" id="UP000596252">
    <property type="component" value="Chromosome"/>
</dbReference>
<dbReference type="EMBL" id="CP069213">
    <property type="protein sequence ID" value="QRH03255.1"/>
    <property type="molecule type" value="Genomic_DNA"/>
</dbReference>
<keyword evidence="1" id="KW-0812">Transmembrane</keyword>
<evidence type="ECO:0000313" key="3">
    <source>
        <dbReference type="Proteomes" id="UP000596252"/>
    </source>
</evidence>